<keyword evidence="3 5" id="KW-0067">ATP-binding</keyword>
<dbReference type="InterPro" id="IPR027417">
    <property type="entry name" value="P-loop_NTPase"/>
</dbReference>
<reference evidence="5" key="1">
    <citation type="journal article" date="2014" name="Int. J. Syst. Evol. Microbiol.">
        <title>Complete genome sequence of Corynebacterium casei LMG S-19264T (=DSM 44701T), isolated from a smear-ripened cheese.</title>
        <authorList>
            <consortium name="US DOE Joint Genome Institute (JGI-PGF)"/>
            <person name="Walter F."/>
            <person name="Albersmeier A."/>
            <person name="Kalinowski J."/>
            <person name="Ruckert C."/>
        </authorList>
    </citation>
    <scope>NUCLEOTIDE SEQUENCE</scope>
    <source>
        <strain evidence="5">JCM 3093</strain>
    </source>
</reference>
<dbReference type="Pfam" id="PF00005">
    <property type="entry name" value="ABC_tran"/>
    <property type="match status" value="1"/>
</dbReference>
<feature type="domain" description="ABC transporter" evidence="4">
    <location>
        <begin position="50"/>
        <end position="273"/>
    </location>
</feature>
<dbReference type="FunFam" id="3.40.50.300:FF:000032">
    <property type="entry name" value="Export ABC transporter ATP-binding protein"/>
    <property type="match status" value="1"/>
</dbReference>
<dbReference type="Gene3D" id="3.40.50.300">
    <property type="entry name" value="P-loop containing nucleotide triphosphate hydrolases"/>
    <property type="match status" value="1"/>
</dbReference>
<dbReference type="PANTHER" id="PTHR24220:SF86">
    <property type="entry name" value="ABC TRANSPORTER ABCH.1"/>
    <property type="match status" value="1"/>
</dbReference>
<dbReference type="CDD" id="cd03255">
    <property type="entry name" value="ABC_MJ0796_LolCDE_FtsE"/>
    <property type="match status" value="1"/>
</dbReference>
<gene>
    <name evidence="5" type="ORF">GCM10010126_29190</name>
</gene>
<dbReference type="AlphaFoldDB" id="A0AA37BGH8"/>
<evidence type="ECO:0000256" key="1">
    <source>
        <dbReference type="ARBA" id="ARBA00022448"/>
    </source>
</evidence>
<evidence type="ECO:0000313" key="5">
    <source>
        <dbReference type="EMBL" id="GGK67914.1"/>
    </source>
</evidence>
<dbReference type="PANTHER" id="PTHR24220">
    <property type="entry name" value="IMPORT ATP-BINDING PROTEIN"/>
    <property type="match status" value="1"/>
</dbReference>
<dbReference type="InterPro" id="IPR015854">
    <property type="entry name" value="ABC_transpr_LolD-like"/>
</dbReference>
<dbReference type="PROSITE" id="PS50893">
    <property type="entry name" value="ABC_TRANSPORTER_2"/>
    <property type="match status" value="1"/>
</dbReference>
<dbReference type="SMART" id="SM00382">
    <property type="entry name" value="AAA"/>
    <property type="match status" value="1"/>
</dbReference>
<evidence type="ECO:0000313" key="6">
    <source>
        <dbReference type="Proteomes" id="UP000627984"/>
    </source>
</evidence>
<sequence>MWWWAVPEARPPTAPPPGGIGRHCAVPAAAGSAPGRRGTAPPSPDDHPVILLRDVSRVFPADPPVHALSGVRLRVERGDYLAIVGPSGSGKSTLLNTLGLLDRPTSGSYLLDGIETTTMGDGARTRLRGRRIGFVYQSFHLLPHRTVEENVMLAEVYGGFSRRGRRERALAALDRVGMTHRAGFPTGRLSGGERQRVAIARALMGEPSLLLCDEPTGNLDSRNTGAVLDLFDGLHDQGTTLLVITHEDAVSARAGRRVRIADGILTEEPDARP</sequence>
<dbReference type="InterPro" id="IPR017871">
    <property type="entry name" value="ABC_transporter-like_CS"/>
</dbReference>
<dbReference type="GO" id="GO:0005886">
    <property type="term" value="C:plasma membrane"/>
    <property type="evidence" value="ECO:0007669"/>
    <property type="project" value="TreeGrafter"/>
</dbReference>
<dbReference type="GO" id="GO:0016887">
    <property type="term" value="F:ATP hydrolysis activity"/>
    <property type="evidence" value="ECO:0007669"/>
    <property type="project" value="InterPro"/>
</dbReference>
<reference evidence="5" key="2">
    <citation type="submission" date="2022-09" db="EMBL/GenBank/DDBJ databases">
        <authorList>
            <person name="Sun Q."/>
            <person name="Ohkuma M."/>
        </authorList>
    </citation>
    <scope>NUCLEOTIDE SEQUENCE</scope>
    <source>
        <strain evidence="5">JCM 3093</strain>
    </source>
</reference>
<dbReference type="Proteomes" id="UP000627984">
    <property type="component" value="Unassembled WGS sequence"/>
</dbReference>
<dbReference type="InterPro" id="IPR003593">
    <property type="entry name" value="AAA+_ATPase"/>
</dbReference>
<name>A0AA37BGH8_9ACTN</name>
<dbReference type="InterPro" id="IPR017911">
    <property type="entry name" value="MacB-like_ATP-bd"/>
</dbReference>
<proteinExistence type="predicted"/>
<comment type="caution">
    <text evidence="5">The sequence shown here is derived from an EMBL/GenBank/DDBJ whole genome shotgun (WGS) entry which is preliminary data.</text>
</comment>
<dbReference type="PROSITE" id="PS00211">
    <property type="entry name" value="ABC_TRANSPORTER_1"/>
    <property type="match status" value="1"/>
</dbReference>
<evidence type="ECO:0000256" key="3">
    <source>
        <dbReference type="ARBA" id="ARBA00022840"/>
    </source>
</evidence>
<dbReference type="InterPro" id="IPR003439">
    <property type="entry name" value="ABC_transporter-like_ATP-bd"/>
</dbReference>
<evidence type="ECO:0000259" key="4">
    <source>
        <dbReference type="PROSITE" id="PS50893"/>
    </source>
</evidence>
<accession>A0AA37BGH8</accession>
<protein>
    <submittedName>
        <fullName evidence="5">Macrolide ABC transporter ATP-binding protein</fullName>
    </submittedName>
</protein>
<keyword evidence="1" id="KW-0813">Transport</keyword>
<dbReference type="GO" id="GO:0098796">
    <property type="term" value="C:membrane protein complex"/>
    <property type="evidence" value="ECO:0007669"/>
    <property type="project" value="UniProtKB-ARBA"/>
</dbReference>
<dbReference type="GO" id="GO:0022857">
    <property type="term" value="F:transmembrane transporter activity"/>
    <property type="evidence" value="ECO:0007669"/>
    <property type="project" value="TreeGrafter"/>
</dbReference>
<dbReference type="EMBL" id="BMQD01000008">
    <property type="protein sequence ID" value="GGK67914.1"/>
    <property type="molecule type" value="Genomic_DNA"/>
</dbReference>
<dbReference type="SUPFAM" id="SSF52540">
    <property type="entry name" value="P-loop containing nucleoside triphosphate hydrolases"/>
    <property type="match status" value="1"/>
</dbReference>
<evidence type="ECO:0000256" key="2">
    <source>
        <dbReference type="ARBA" id="ARBA00022741"/>
    </source>
</evidence>
<organism evidence="5 6">
    <name type="scientific">Planomonospora parontospora</name>
    <dbReference type="NCBI Taxonomy" id="58119"/>
    <lineage>
        <taxon>Bacteria</taxon>
        <taxon>Bacillati</taxon>
        <taxon>Actinomycetota</taxon>
        <taxon>Actinomycetes</taxon>
        <taxon>Streptosporangiales</taxon>
        <taxon>Streptosporangiaceae</taxon>
        <taxon>Planomonospora</taxon>
    </lineage>
</organism>
<keyword evidence="2" id="KW-0547">Nucleotide-binding</keyword>
<dbReference type="GO" id="GO:0005524">
    <property type="term" value="F:ATP binding"/>
    <property type="evidence" value="ECO:0007669"/>
    <property type="project" value="UniProtKB-KW"/>
</dbReference>